<evidence type="ECO:0000313" key="2">
    <source>
        <dbReference type="Proteomes" id="UP000198863"/>
    </source>
</evidence>
<proteinExistence type="predicted"/>
<protein>
    <submittedName>
        <fullName evidence="1">Uncharacterized protein</fullName>
    </submittedName>
</protein>
<dbReference type="EMBL" id="FNCF01000007">
    <property type="protein sequence ID" value="SDG95242.1"/>
    <property type="molecule type" value="Genomic_DNA"/>
</dbReference>
<keyword evidence="2" id="KW-1185">Reference proteome</keyword>
<accession>A0A1G7YFB4</accession>
<dbReference type="RefSeq" id="WP_091067553.1">
    <property type="nucleotide sequence ID" value="NZ_FNCF01000007.1"/>
</dbReference>
<dbReference type="Proteomes" id="UP000198863">
    <property type="component" value="Unassembled WGS sequence"/>
</dbReference>
<dbReference type="AlphaFoldDB" id="A0A1G7YFB4"/>
<sequence length="123" mass="13072">MSNALTAGKAALVADVKAIAAAHVPGQKVVVMDYEPTSVPAGQVTVTVTASDMRPDALTYRLIIYAPYSDPATGQARQEDVVAAISDELPSRWLDPAWQFGWDDRLNLFVAQATVSTPRGLGS</sequence>
<gene>
    <name evidence="1" type="ORF">SAMN05660324_3939</name>
</gene>
<organism evidence="1 2">
    <name type="scientific">Klenkia brasiliensis</name>
    <dbReference type="NCBI Taxonomy" id="333142"/>
    <lineage>
        <taxon>Bacteria</taxon>
        <taxon>Bacillati</taxon>
        <taxon>Actinomycetota</taxon>
        <taxon>Actinomycetes</taxon>
        <taxon>Geodermatophilales</taxon>
        <taxon>Geodermatophilaceae</taxon>
        <taxon>Klenkia</taxon>
    </lineage>
</organism>
<evidence type="ECO:0000313" key="1">
    <source>
        <dbReference type="EMBL" id="SDG95242.1"/>
    </source>
</evidence>
<reference evidence="2" key="1">
    <citation type="submission" date="2016-10" db="EMBL/GenBank/DDBJ databases">
        <authorList>
            <person name="Varghese N."/>
            <person name="Submissions S."/>
        </authorList>
    </citation>
    <scope>NUCLEOTIDE SEQUENCE [LARGE SCALE GENOMIC DNA]</scope>
    <source>
        <strain evidence="2">DSM 44526</strain>
    </source>
</reference>
<name>A0A1G7YFB4_9ACTN</name>